<feature type="non-terminal residue" evidence="1">
    <location>
        <position position="190"/>
    </location>
</feature>
<accession>A0AAN6M9G6</accession>
<name>A0AAN6M9G6_9PEZI</name>
<reference evidence="1" key="2">
    <citation type="submission" date="2023-05" db="EMBL/GenBank/DDBJ databases">
        <authorList>
            <consortium name="Lawrence Berkeley National Laboratory"/>
            <person name="Steindorff A."/>
            <person name="Hensen N."/>
            <person name="Bonometti L."/>
            <person name="Westerberg I."/>
            <person name="Brannstrom I.O."/>
            <person name="Guillou S."/>
            <person name="Cros-Aarteil S."/>
            <person name="Calhoun S."/>
            <person name="Haridas S."/>
            <person name="Kuo A."/>
            <person name="Mondo S."/>
            <person name="Pangilinan J."/>
            <person name="Riley R."/>
            <person name="Labutti K."/>
            <person name="Andreopoulos B."/>
            <person name="Lipzen A."/>
            <person name="Chen C."/>
            <person name="Yanf M."/>
            <person name="Daum C."/>
            <person name="Ng V."/>
            <person name="Clum A."/>
            <person name="Ohm R."/>
            <person name="Martin F."/>
            <person name="Silar P."/>
            <person name="Natvig D."/>
            <person name="Lalanne C."/>
            <person name="Gautier V."/>
            <person name="Ament-Velasquez S.L."/>
            <person name="Kruys A."/>
            <person name="Hutchinson M.I."/>
            <person name="Powell A.J."/>
            <person name="Barry K."/>
            <person name="Miller A.N."/>
            <person name="Grigoriev I.V."/>
            <person name="Debuchy R."/>
            <person name="Gladieux P."/>
            <person name="Thoren M.H."/>
            <person name="Johannesson H."/>
        </authorList>
    </citation>
    <scope>NUCLEOTIDE SEQUENCE</scope>
    <source>
        <strain evidence="1">CBS 103.79</strain>
    </source>
</reference>
<sequence>MDRTRGDARECGVYRALGAFPRLQRLSLTLWYTMVISEEVLEDDGSFSYKTEEIPRVDLSRAFADAAFDTTLARSIFNLVSPGGSSSNSLQHLRLEPAHTAGRHHRSRYGGDYRFHTLLRWLGRPWICERPRRSDTGTGAGTPADVEIREQESRVTAEAGRAWQELAEVSKHWHGEEIFIEAFGDVWPQT</sequence>
<keyword evidence="2" id="KW-1185">Reference proteome</keyword>
<protein>
    <submittedName>
        <fullName evidence="1">Uncharacterized protein</fullName>
    </submittedName>
</protein>
<dbReference type="EMBL" id="MU856423">
    <property type="protein sequence ID" value="KAK3896740.1"/>
    <property type="molecule type" value="Genomic_DNA"/>
</dbReference>
<evidence type="ECO:0000313" key="2">
    <source>
        <dbReference type="Proteomes" id="UP001303889"/>
    </source>
</evidence>
<dbReference type="AlphaFoldDB" id="A0AAN6M9G6"/>
<dbReference type="Proteomes" id="UP001303889">
    <property type="component" value="Unassembled WGS sequence"/>
</dbReference>
<proteinExistence type="predicted"/>
<comment type="caution">
    <text evidence="1">The sequence shown here is derived from an EMBL/GenBank/DDBJ whole genome shotgun (WGS) entry which is preliminary data.</text>
</comment>
<gene>
    <name evidence="1" type="ORF">C8A05DRAFT_39710</name>
</gene>
<organism evidence="1 2">
    <name type="scientific">Staphylotrichum tortipilum</name>
    <dbReference type="NCBI Taxonomy" id="2831512"/>
    <lineage>
        <taxon>Eukaryota</taxon>
        <taxon>Fungi</taxon>
        <taxon>Dikarya</taxon>
        <taxon>Ascomycota</taxon>
        <taxon>Pezizomycotina</taxon>
        <taxon>Sordariomycetes</taxon>
        <taxon>Sordariomycetidae</taxon>
        <taxon>Sordariales</taxon>
        <taxon>Chaetomiaceae</taxon>
        <taxon>Staphylotrichum</taxon>
    </lineage>
</organism>
<reference evidence="1" key="1">
    <citation type="journal article" date="2023" name="Mol. Phylogenet. Evol.">
        <title>Genome-scale phylogeny and comparative genomics of the fungal order Sordariales.</title>
        <authorList>
            <person name="Hensen N."/>
            <person name="Bonometti L."/>
            <person name="Westerberg I."/>
            <person name="Brannstrom I.O."/>
            <person name="Guillou S."/>
            <person name="Cros-Aarteil S."/>
            <person name="Calhoun S."/>
            <person name="Haridas S."/>
            <person name="Kuo A."/>
            <person name="Mondo S."/>
            <person name="Pangilinan J."/>
            <person name="Riley R."/>
            <person name="LaButti K."/>
            <person name="Andreopoulos B."/>
            <person name="Lipzen A."/>
            <person name="Chen C."/>
            <person name="Yan M."/>
            <person name="Daum C."/>
            <person name="Ng V."/>
            <person name="Clum A."/>
            <person name="Steindorff A."/>
            <person name="Ohm R.A."/>
            <person name="Martin F."/>
            <person name="Silar P."/>
            <person name="Natvig D.O."/>
            <person name="Lalanne C."/>
            <person name="Gautier V."/>
            <person name="Ament-Velasquez S.L."/>
            <person name="Kruys A."/>
            <person name="Hutchinson M.I."/>
            <person name="Powell A.J."/>
            <person name="Barry K."/>
            <person name="Miller A.N."/>
            <person name="Grigoriev I.V."/>
            <person name="Debuchy R."/>
            <person name="Gladieux P."/>
            <person name="Hiltunen Thoren M."/>
            <person name="Johannesson H."/>
        </authorList>
    </citation>
    <scope>NUCLEOTIDE SEQUENCE</scope>
    <source>
        <strain evidence="1">CBS 103.79</strain>
    </source>
</reference>
<evidence type="ECO:0000313" key="1">
    <source>
        <dbReference type="EMBL" id="KAK3896740.1"/>
    </source>
</evidence>